<dbReference type="EC" id="2.5.1.30" evidence="7"/>
<accession>A0AA96V6L9</accession>
<dbReference type="PANTHER" id="PTHR12001">
    <property type="entry name" value="GERANYLGERANYL PYROPHOSPHATE SYNTHASE"/>
    <property type="match status" value="1"/>
</dbReference>
<dbReference type="CDD" id="cd00685">
    <property type="entry name" value="Trans_IPPS_HT"/>
    <property type="match status" value="1"/>
</dbReference>
<dbReference type="InterPro" id="IPR008949">
    <property type="entry name" value="Isoprenoid_synthase_dom_sf"/>
</dbReference>
<dbReference type="GeneID" id="89228721"/>
<keyword evidence="5" id="KW-0460">Magnesium</keyword>
<dbReference type="SFLD" id="SFLDS00005">
    <property type="entry name" value="Isoprenoid_Synthase_Type_I"/>
    <property type="match status" value="1"/>
</dbReference>
<dbReference type="GO" id="GO:0000010">
    <property type="term" value="F:heptaprenyl diphosphate synthase activity"/>
    <property type="evidence" value="ECO:0007669"/>
    <property type="project" value="UniProtKB-EC"/>
</dbReference>
<dbReference type="GO" id="GO:0008299">
    <property type="term" value="P:isoprenoid biosynthetic process"/>
    <property type="evidence" value="ECO:0007669"/>
    <property type="project" value="InterPro"/>
</dbReference>
<comment type="similarity">
    <text evidence="2 6">Belongs to the FPP/GGPP synthase family.</text>
</comment>
<proteinExistence type="inferred from homology"/>
<dbReference type="AlphaFoldDB" id="A0AA96V6L9"/>
<evidence type="ECO:0000256" key="4">
    <source>
        <dbReference type="ARBA" id="ARBA00022723"/>
    </source>
</evidence>
<evidence type="ECO:0000256" key="2">
    <source>
        <dbReference type="ARBA" id="ARBA00006706"/>
    </source>
</evidence>
<dbReference type="EMBL" id="CP131061">
    <property type="protein sequence ID" value="WNY27494.1"/>
    <property type="molecule type" value="Genomic_DNA"/>
</dbReference>
<dbReference type="PANTHER" id="PTHR12001:SF85">
    <property type="entry name" value="SHORT CHAIN ISOPRENYL DIPHOSPHATE SYNTHASE"/>
    <property type="match status" value="1"/>
</dbReference>
<organism evidence="7 8">
    <name type="scientific">Methanolapillus ohkumae</name>
    <dbReference type="NCBI Taxonomy" id="3028298"/>
    <lineage>
        <taxon>Archaea</taxon>
        <taxon>Methanobacteriati</taxon>
        <taxon>Methanobacteriota</taxon>
        <taxon>Stenosarchaea group</taxon>
        <taxon>Methanomicrobia</taxon>
        <taxon>Methanosarcinales</taxon>
        <taxon>Methanosarcinaceae</taxon>
        <taxon>Methanolapillus</taxon>
    </lineage>
</organism>
<dbReference type="GO" id="GO:0046872">
    <property type="term" value="F:metal ion binding"/>
    <property type="evidence" value="ECO:0007669"/>
    <property type="project" value="UniProtKB-KW"/>
</dbReference>
<dbReference type="Pfam" id="PF00348">
    <property type="entry name" value="polyprenyl_synt"/>
    <property type="match status" value="1"/>
</dbReference>
<evidence type="ECO:0000313" key="8">
    <source>
        <dbReference type="Proteomes" id="UP001304970"/>
    </source>
</evidence>
<protein>
    <submittedName>
        <fullName evidence="7">Heptaprenyl diphosphate synthase component 2</fullName>
        <ecNumber evidence="7">2.5.1.30</ecNumber>
    </submittedName>
</protein>
<sequence>MKIEEWDEYKHFINAITESLASISSSPALTKVTGYIFNTGGKKLRPLVIMLSCGAAGGDFKSTTNACLAVEAIHTASLAHDDILDAGTMRRNQPTIHEKYGLTAAILCGDFLIAKSIEWISIYNPQVVFDFGHSGVLLSEGEIIDASIKRGEMKAEEYLECIYKKTAALFEISAKIGSRIAHSNDEDAIEAFGTYGYEFGMAYQIVDDLLEDFGLYKDKESGVLSDSLFSIHLRTMPFAEAAKKTILEAEAYLNRAKEAIAGVSESPSKEKMFALADYVNSLMDKIRNAPELA</sequence>
<dbReference type="Proteomes" id="UP001304970">
    <property type="component" value="Chromosome"/>
</dbReference>
<dbReference type="InterPro" id="IPR000092">
    <property type="entry name" value="Polyprenyl_synt"/>
</dbReference>
<dbReference type="RefSeq" id="WP_338097467.1">
    <property type="nucleotide sequence ID" value="NZ_CP131061.1"/>
</dbReference>
<comment type="cofactor">
    <cofactor evidence="1">
        <name>Mg(2+)</name>
        <dbReference type="ChEBI" id="CHEBI:18420"/>
    </cofactor>
</comment>
<name>A0AA96V6L9_9EURY</name>
<evidence type="ECO:0000256" key="6">
    <source>
        <dbReference type="RuleBase" id="RU004466"/>
    </source>
</evidence>
<evidence type="ECO:0000256" key="3">
    <source>
        <dbReference type="ARBA" id="ARBA00022679"/>
    </source>
</evidence>
<keyword evidence="8" id="KW-1185">Reference proteome</keyword>
<reference evidence="7 8" key="1">
    <citation type="submission" date="2023-07" db="EMBL/GenBank/DDBJ databases">
        <title>Closed genome sequence of Methanosarcinaceae archaeon Am2.</title>
        <authorList>
            <person name="Poehlein A."/>
            <person name="Protasov E."/>
            <person name="Platt K."/>
            <person name="Reeh H."/>
            <person name="Daniel R."/>
            <person name="Brune A."/>
        </authorList>
    </citation>
    <scope>NUCLEOTIDE SEQUENCE [LARGE SCALE GENOMIC DNA]</scope>
    <source>
        <strain evidence="7 8">Am2</strain>
    </source>
</reference>
<keyword evidence="3 6" id="KW-0808">Transferase</keyword>
<evidence type="ECO:0000256" key="1">
    <source>
        <dbReference type="ARBA" id="ARBA00001946"/>
    </source>
</evidence>
<dbReference type="Gene3D" id="1.10.600.10">
    <property type="entry name" value="Farnesyl Diphosphate Synthase"/>
    <property type="match status" value="1"/>
</dbReference>
<dbReference type="SUPFAM" id="SSF48576">
    <property type="entry name" value="Terpenoid synthases"/>
    <property type="match status" value="1"/>
</dbReference>
<keyword evidence="4" id="KW-0479">Metal-binding</keyword>
<gene>
    <name evidence="7" type="primary">hepT</name>
    <name evidence="7" type="ORF">MsAm2_12940</name>
</gene>
<evidence type="ECO:0000256" key="5">
    <source>
        <dbReference type="ARBA" id="ARBA00022842"/>
    </source>
</evidence>
<evidence type="ECO:0000313" key="7">
    <source>
        <dbReference type="EMBL" id="WNY27494.1"/>
    </source>
</evidence>